<name>A0A367LUX6_PSEAI</name>
<dbReference type="Gene3D" id="3.30.590.10">
    <property type="entry name" value="Glutamine synthetase/guanido kinase, catalytic domain"/>
    <property type="match status" value="1"/>
</dbReference>
<evidence type="ECO:0000313" key="3">
    <source>
        <dbReference type="EMBL" id="RCI68132.1"/>
    </source>
</evidence>
<gene>
    <name evidence="3" type="ORF">DT376_42770</name>
</gene>
<dbReference type="Pfam" id="PF00120">
    <property type="entry name" value="Gln-synt_C"/>
    <property type="match status" value="1"/>
</dbReference>
<evidence type="ECO:0000256" key="1">
    <source>
        <dbReference type="RuleBase" id="RU000384"/>
    </source>
</evidence>
<protein>
    <submittedName>
        <fullName evidence="3">Glutamine synthetase</fullName>
    </submittedName>
</protein>
<proteinExistence type="inferred from homology"/>
<sequence>LRALADVDPHGLSDEERQARGIQALPATLGDALDCLQRDETLCAELPKPLLDTYLAMKRHELALTAGLSDDDLCRHYAELY</sequence>
<dbReference type="AlphaFoldDB" id="A0A367LUX6"/>
<accession>A0A367LUX6</accession>
<feature type="non-terminal residue" evidence="3">
    <location>
        <position position="1"/>
    </location>
</feature>
<dbReference type="SUPFAM" id="SSF55931">
    <property type="entry name" value="Glutamine synthetase/guanido kinase"/>
    <property type="match status" value="1"/>
</dbReference>
<comment type="similarity">
    <text evidence="1">Belongs to the glutamine synthetase family.</text>
</comment>
<evidence type="ECO:0000313" key="4">
    <source>
        <dbReference type="Proteomes" id="UP000253594"/>
    </source>
</evidence>
<feature type="domain" description="GS catalytic" evidence="2">
    <location>
        <begin position="5"/>
        <end position="64"/>
    </location>
</feature>
<organism evidence="3 4">
    <name type="scientific">Pseudomonas aeruginosa</name>
    <dbReference type="NCBI Taxonomy" id="287"/>
    <lineage>
        <taxon>Bacteria</taxon>
        <taxon>Pseudomonadati</taxon>
        <taxon>Pseudomonadota</taxon>
        <taxon>Gammaproteobacteria</taxon>
        <taxon>Pseudomonadales</taxon>
        <taxon>Pseudomonadaceae</taxon>
        <taxon>Pseudomonas</taxon>
    </lineage>
</organism>
<evidence type="ECO:0000259" key="2">
    <source>
        <dbReference type="Pfam" id="PF00120"/>
    </source>
</evidence>
<reference evidence="3 4" key="1">
    <citation type="submission" date="2018-07" db="EMBL/GenBank/DDBJ databases">
        <title>Mechanisms of high-level aminoglycoside resistance among Gram-negative pathogens in Brazil.</title>
        <authorList>
            <person name="Ballaben A.S."/>
            <person name="Darini A.L.C."/>
            <person name="Doi Y."/>
        </authorList>
    </citation>
    <scope>NUCLEOTIDE SEQUENCE [LARGE SCALE GENOMIC DNA]</scope>
    <source>
        <strain evidence="3 4">B2-305</strain>
    </source>
</reference>
<dbReference type="GO" id="GO:0004356">
    <property type="term" value="F:glutamine synthetase activity"/>
    <property type="evidence" value="ECO:0007669"/>
    <property type="project" value="InterPro"/>
</dbReference>
<comment type="caution">
    <text evidence="3">The sequence shown here is derived from an EMBL/GenBank/DDBJ whole genome shotgun (WGS) entry which is preliminary data.</text>
</comment>
<dbReference type="Proteomes" id="UP000253594">
    <property type="component" value="Unassembled WGS sequence"/>
</dbReference>
<dbReference type="InterPro" id="IPR014746">
    <property type="entry name" value="Gln_synth/guanido_kin_cat_dom"/>
</dbReference>
<dbReference type="InterPro" id="IPR008146">
    <property type="entry name" value="Gln_synth_cat_dom"/>
</dbReference>
<dbReference type="EMBL" id="QORE01003640">
    <property type="protein sequence ID" value="RCI68132.1"/>
    <property type="molecule type" value="Genomic_DNA"/>
</dbReference>